<feature type="compositionally biased region" description="Polar residues" evidence="2">
    <location>
        <begin position="44"/>
        <end position="53"/>
    </location>
</feature>
<gene>
    <name evidence="3" type="ORF">FSCOSCO3_A018747</name>
</gene>
<organism evidence="3 4">
    <name type="scientific">Scomber scombrus</name>
    <name type="common">Atlantic mackerel</name>
    <name type="synonym">Scomber vernalis</name>
    <dbReference type="NCBI Taxonomy" id="13677"/>
    <lineage>
        <taxon>Eukaryota</taxon>
        <taxon>Metazoa</taxon>
        <taxon>Chordata</taxon>
        <taxon>Craniata</taxon>
        <taxon>Vertebrata</taxon>
        <taxon>Euteleostomi</taxon>
        <taxon>Actinopterygii</taxon>
        <taxon>Neopterygii</taxon>
        <taxon>Teleostei</taxon>
        <taxon>Neoteleostei</taxon>
        <taxon>Acanthomorphata</taxon>
        <taxon>Pelagiaria</taxon>
        <taxon>Scombriformes</taxon>
        <taxon>Scombridae</taxon>
        <taxon>Scomber</taxon>
    </lineage>
</organism>
<dbReference type="GO" id="GO:0071539">
    <property type="term" value="P:protein localization to centrosome"/>
    <property type="evidence" value="ECO:0007669"/>
    <property type="project" value="TreeGrafter"/>
</dbReference>
<evidence type="ECO:0000256" key="1">
    <source>
        <dbReference type="SAM" id="Coils"/>
    </source>
</evidence>
<keyword evidence="4" id="KW-1185">Reference proteome</keyword>
<reference evidence="3 4" key="1">
    <citation type="submission" date="2024-01" db="EMBL/GenBank/DDBJ databases">
        <authorList>
            <person name="Alioto T."/>
            <person name="Alioto T."/>
            <person name="Gomez Garrido J."/>
        </authorList>
    </citation>
    <scope>NUCLEOTIDE SEQUENCE [LARGE SCALE GENOMIC DNA]</scope>
</reference>
<evidence type="ECO:0000313" key="3">
    <source>
        <dbReference type="EMBL" id="CAK6976523.1"/>
    </source>
</evidence>
<dbReference type="InterPro" id="IPR029343">
    <property type="entry name" value="CCDC14"/>
</dbReference>
<dbReference type="AlphaFoldDB" id="A0AAV1PXR6"/>
<feature type="region of interest" description="Disordered" evidence="2">
    <location>
        <begin position="77"/>
        <end position="183"/>
    </location>
</feature>
<dbReference type="PANTHER" id="PTHR22367:SF2">
    <property type="entry name" value="COILED-COIL DOMAIN-CONTAINING PROTEIN 14"/>
    <property type="match status" value="1"/>
</dbReference>
<feature type="coiled-coil region" evidence="1">
    <location>
        <begin position="402"/>
        <end position="443"/>
    </location>
</feature>
<evidence type="ECO:0000256" key="2">
    <source>
        <dbReference type="SAM" id="MobiDB-lite"/>
    </source>
</evidence>
<name>A0AAV1PXR6_SCOSC</name>
<accession>A0AAV1PXR6</accession>
<feature type="compositionally biased region" description="Polar residues" evidence="2">
    <location>
        <begin position="149"/>
        <end position="168"/>
    </location>
</feature>
<dbReference type="Proteomes" id="UP001314229">
    <property type="component" value="Unassembled WGS sequence"/>
</dbReference>
<feature type="region of interest" description="Disordered" evidence="2">
    <location>
        <begin position="1"/>
        <end position="53"/>
    </location>
</feature>
<dbReference type="PANTHER" id="PTHR22367">
    <property type="entry name" value="COILED-COIL DOMAIN-CONTAINING PROTEIN 14"/>
    <property type="match status" value="1"/>
</dbReference>
<comment type="caution">
    <text evidence="3">The sequence shown here is derived from an EMBL/GenBank/DDBJ whole genome shotgun (WGS) entry which is preliminary data.</text>
</comment>
<dbReference type="Pfam" id="PF15254">
    <property type="entry name" value="CCDC14"/>
    <property type="match status" value="2"/>
</dbReference>
<sequence>MKGTTKRKVVTSGRLTGGVKVQPTQRRVTPNPGPAACPEPAHSLYSTDSEDQVTTLHKGLDRCAALLSGILQAEKAEPSPGSLRAVKGGAAKSRSSTSLRKKTIKKTPSKTDQKSSQSVHRGPGSTTPRTPHLFCSPAAHSGVTLHPPQKQTHTLLQSHISPSQSQTRKLPYPTPSEPQPSIRPLLHKSSILLSVSQSNSQSNQPDCLSGLHTLCKERSCCSPDSDRVSGPHEASCDREQEDFVPVRDINIQSSTTDPHTGVSNAHSHIHTCTMRMSKLQLEHGQVEEFPQDIHSGEDSSAEKEVKLRTIQYLLAELKALIAGQGSVAERLFSHLEQTVSSSLMNVSSSNTPECAADLQSLLTQNTQLVIQLRHVKILNQQLKEREKAEKQRNMETLCDSQVLTLQEELTSAQSRLQELQDDLAELRKALQDTQSQLRDKEAEHAPMKTDLEATTYKLVQSEREKSELISLAQRRLEEIENLNRILQCHDLSDRHTLVNSSVSDAPTTKQHRNKRQQRQDPAELPTARITQYLMSLDQLEPTHIDDNVCVAAEREEEEKKLRETSSHSYMRSHCFSSDEVQLCGQQLGKERRRLFDSTLSQCDVETVTSEWSLRSGSTFDTRDEAAFRDGLAALDASIASLQNTIKLDLGR</sequence>
<feature type="compositionally biased region" description="Polar residues" evidence="2">
    <location>
        <begin position="497"/>
        <end position="508"/>
    </location>
</feature>
<feature type="compositionally biased region" description="Basic residues" evidence="2">
    <location>
        <begin position="99"/>
        <end position="108"/>
    </location>
</feature>
<evidence type="ECO:0000313" key="4">
    <source>
        <dbReference type="Proteomes" id="UP001314229"/>
    </source>
</evidence>
<protein>
    <submittedName>
        <fullName evidence="3">Cingulin</fullName>
    </submittedName>
</protein>
<feature type="region of interest" description="Disordered" evidence="2">
    <location>
        <begin position="497"/>
        <end position="524"/>
    </location>
</feature>
<dbReference type="GO" id="GO:0034451">
    <property type="term" value="C:centriolar satellite"/>
    <property type="evidence" value="ECO:0007669"/>
    <property type="project" value="TreeGrafter"/>
</dbReference>
<proteinExistence type="predicted"/>
<keyword evidence="1" id="KW-0175">Coiled coil</keyword>
<dbReference type="EMBL" id="CAWUFR010000353">
    <property type="protein sequence ID" value="CAK6976523.1"/>
    <property type="molecule type" value="Genomic_DNA"/>
</dbReference>
<feature type="compositionally biased region" description="Polar residues" evidence="2">
    <location>
        <begin position="114"/>
        <end position="129"/>
    </location>
</feature>